<evidence type="ECO:0000313" key="2">
    <source>
        <dbReference type="Proteomes" id="UP001335648"/>
    </source>
</evidence>
<sequence>MVWGRGLYCGGEGFRSAGWPVFGGGFVRPPPRKPVCNPHRRVGRCFALPTLLGGLFGLRRGPCRRDSAKEG</sequence>
<evidence type="ECO:0000313" key="1">
    <source>
        <dbReference type="EMBL" id="KAK5879567.1"/>
    </source>
</evidence>
<gene>
    <name evidence="1" type="ORF">CesoFtcFv8_022670</name>
</gene>
<dbReference type="EMBL" id="JAULUE010002064">
    <property type="protein sequence ID" value="KAK5879567.1"/>
    <property type="molecule type" value="Genomic_DNA"/>
</dbReference>
<dbReference type="AlphaFoldDB" id="A0AAN8B7J7"/>
<organism evidence="1 2">
    <name type="scientific">Champsocephalus esox</name>
    <name type="common">pike icefish</name>
    <dbReference type="NCBI Taxonomy" id="159716"/>
    <lineage>
        <taxon>Eukaryota</taxon>
        <taxon>Metazoa</taxon>
        <taxon>Chordata</taxon>
        <taxon>Craniata</taxon>
        <taxon>Vertebrata</taxon>
        <taxon>Euteleostomi</taxon>
        <taxon>Actinopterygii</taxon>
        <taxon>Neopterygii</taxon>
        <taxon>Teleostei</taxon>
        <taxon>Neoteleostei</taxon>
        <taxon>Acanthomorphata</taxon>
        <taxon>Eupercaria</taxon>
        <taxon>Perciformes</taxon>
        <taxon>Notothenioidei</taxon>
        <taxon>Channichthyidae</taxon>
        <taxon>Champsocephalus</taxon>
    </lineage>
</organism>
<comment type="caution">
    <text evidence="1">The sequence shown here is derived from an EMBL/GenBank/DDBJ whole genome shotgun (WGS) entry which is preliminary data.</text>
</comment>
<proteinExistence type="predicted"/>
<dbReference type="Proteomes" id="UP001335648">
    <property type="component" value="Unassembled WGS sequence"/>
</dbReference>
<keyword evidence="2" id="KW-1185">Reference proteome</keyword>
<protein>
    <submittedName>
        <fullName evidence="1">Uncharacterized protein</fullName>
    </submittedName>
</protein>
<name>A0AAN8B7J7_9TELE</name>
<reference evidence="1 2" key="1">
    <citation type="journal article" date="2023" name="Mol. Biol. Evol.">
        <title>Genomics of Secondarily Temperate Adaptation in the Only Non-Antarctic Icefish.</title>
        <authorList>
            <person name="Rivera-Colon A.G."/>
            <person name="Rayamajhi N."/>
            <person name="Minhas B.F."/>
            <person name="Madrigal G."/>
            <person name="Bilyk K.T."/>
            <person name="Yoon V."/>
            <person name="Hune M."/>
            <person name="Gregory S."/>
            <person name="Cheng C.H.C."/>
            <person name="Catchen J.M."/>
        </authorList>
    </citation>
    <scope>NUCLEOTIDE SEQUENCE [LARGE SCALE GENOMIC DNA]</scope>
    <source>
        <strain evidence="1">JC2023a</strain>
    </source>
</reference>
<accession>A0AAN8B7J7</accession>